<proteinExistence type="predicted"/>
<dbReference type="GO" id="GO:0000981">
    <property type="term" value="F:DNA-binding transcription factor activity, RNA polymerase II-specific"/>
    <property type="evidence" value="ECO:0007669"/>
    <property type="project" value="InterPro"/>
</dbReference>
<evidence type="ECO:0000256" key="1">
    <source>
        <dbReference type="ARBA" id="ARBA00004123"/>
    </source>
</evidence>
<dbReference type="GO" id="GO:0005634">
    <property type="term" value="C:nucleus"/>
    <property type="evidence" value="ECO:0007669"/>
    <property type="project" value="UniProtKB-SubCell"/>
</dbReference>
<comment type="subcellular location">
    <subcellularLocation>
        <location evidence="1">Nucleus</location>
    </subcellularLocation>
</comment>
<dbReference type="InterPro" id="IPR021858">
    <property type="entry name" value="Fun_TF"/>
</dbReference>
<evidence type="ECO:0000259" key="4">
    <source>
        <dbReference type="PROSITE" id="PS50048"/>
    </source>
</evidence>
<accession>A0A9N9W924</accession>
<dbReference type="AlphaFoldDB" id="A0A9N9W924"/>
<sequence length="661" mass="73528">MAPPNWSRTGCITCKRRRKKCDRAQPACNSCEKRGIQCEGYQQVFITQSPWRCYRVTEPGSKAKGRPGTTASDPTPRETASDPTRPSSSGKVTPQQELAWVHLVSGPPILEKVQGHPENGPYQLATAETEALPAESISSNALVAREGLTDKNYSKNDTISDVSAPEEQDECTSPQEVPLDLGSLEEDSRGYLDSLFCCTEGPSSRDVEMSSATIDTTTLLPTLSAFPNVTDQDFYYLQYLDEQAATQLLNVDSGVFNPLRRLILPRALDCPGVLYGICAVAACHQAQRSDPETRIDQNIIATRFYLKSVNWLQSTVGIQATQLDPQSSSWDDASVITSLLLCKYEIIKGSSAHWRDHLGGLELLIQKKGGIHYLEVECAQYVASFLRYHRMIADICHLDKVTNGQENNGLDVMATSTFSLDVYSGCAHHLLKTCHDIARLAGRLESQEAVTYTDFAETEARMYVQVQEDVPSTSQPCPWIEKVLLTCILPNSISSLGTSVIEPDVQCWSDGTTVSQISRLLYVAQRTRYAAFVFLHSVVERGIELCKFGNAERDALRLQIPYTKSQALEGCLEMLAEVPIAQHCEFAGLALAFFLAGCEVEDEHRKYLVLEKLFLIQRSFGLGHIASAKEALMMIWQREKGARPQVWWNTMRDTGWELILC</sequence>
<dbReference type="PANTHER" id="PTHR37534">
    <property type="entry name" value="TRANSCRIPTIONAL ACTIVATOR PROTEIN UGA3"/>
    <property type="match status" value="1"/>
</dbReference>
<dbReference type="GO" id="GO:0008270">
    <property type="term" value="F:zinc ion binding"/>
    <property type="evidence" value="ECO:0007669"/>
    <property type="project" value="InterPro"/>
</dbReference>
<dbReference type="Gene3D" id="4.10.240.10">
    <property type="entry name" value="Zn(2)-C6 fungal-type DNA-binding domain"/>
    <property type="match status" value="1"/>
</dbReference>
<dbReference type="EMBL" id="CABFOC020000013">
    <property type="protein sequence ID" value="CAH0045622.1"/>
    <property type="molecule type" value="Genomic_DNA"/>
</dbReference>
<evidence type="ECO:0000256" key="3">
    <source>
        <dbReference type="SAM" id="MobiDB-lite"/>
    </source>
</evidence>
<gene>
    <name evidence="5" type="ORF">CSOL1703_00012249</name>
</gene>
<dbReference type="InterPro" id="IPR001138">
    <property type="entry name" value="Zn2Cys6_DnaBD"/>
</dbReference>
<reference evidence="5 6" key="2">
    <citation type="submission" date="2021-10" db="EMBL/GenBank/DDBJ databases">
        <authorList>
            <person name="Piombo E."/>
        </authorList>
    </citation>
    <scope>NUCLEOTIDE SEQUENCE [LARGE SCALE GENOMIC DNA]</scope>
</reference>
<dbReference type="InterPro" id="IPR036864">
    <property type="entry name" value="Zn2-C6_fun-type_DNA-bd_sf"/>
</dbReference>
<evidence type="ECO:0000313" key="5">
    <source>
        <dbReference type="EMBL" id="CAH0045622.1"/>
    </source>
</evidence>
<dbReference type="Pfam" id="PF11951">
    <property type="entry name" value="Fungal_trans_2"/>
    <property type="match status" value="1"/>
</dbReference>
<dbReference type="GO" id="GO:0000976">
    <property type="term" value="F:transcription cis-regulatory region binding"/>
    <property type="evidence" value="ECO:0007669"/>
    <property type="project" value="TreeGrafter"/>
</dbReference>
<comment type="caution">
    <text evidence="5">The sequence shown here is derived from an EMBL/GenBank/DDBJ whole genome shotgun (WGS) entry which is preliminary data.</text>
</comment>
<keyword evidence="2" id="KW-0539">Nucleus</keyword>
<dbReference type="CDD" id="cd00067">
    <property type="entry name" value="GAL4"/>
    <property type="match status" value="1"/>
</dbReference>
<dbReference type="SMART" id="SM00066">
    <property type="entry name" value="GAL4"/>
    <property type="match status" value="1"/>
</dbReference>
<dbReference type="PANTHER" id="PTHR37534:SF49">
    <property type="entry name" value="LYSINE BIOSYNTHESIS REGULATORY PROTEIN LYS14"/>
    <property type="match status" value="1"/>
</dbReference>
<protein>
    <recommendedName>
        <fullName evidence="4">Zn(2)-C6 fungal-type domain-containing protein</fullName>
    </recommendedName>
</protein>
<organism evidence="5 6">
    <name type="scientific">Clonostachys solani</name>
    <dbReference type="NCBI Taxonomy" id="160281"/>
    <lineage>
        <taxon>Eukaryota</taxon>
        <taxon>Fungi</taxon>
        <taxon>Dikarya</taxon>
        <taxon>Ascomycota</taxon>
        <taxon>Pezizomycotina</taxon>
        <taxon>Sordariomycetes</taxon>
        <taxon>Hypocreomycetidae</taxon>
        <taxon>Hypocreales</taxon>
        <taxon>Bionectriaceae</taxon>
        <taxon>Clonostachys</taxon>
    </lineage>
</organism>
<dbReference type="SUPFAM" id="SSF57701">
    <property type="entry name" value="Zn2/Cys6 DNA-binding domain"/>
    <property type="match status" value="1"/>
</dbReference>
<evidence type="ECO:0000256" key="2">
    <source>
        <dbReference type="ARBA" id="ARBA00023242"/>
    </source>
</evidence>
<feature type="compositionally biased region" description="Polar residues" evidence="3">
    <location>
        <begin position="81"/>
        <end position="94"/>
    </location>
</feature>
<reference evidence="6" key="1">
    <citation type="submission" date="2019-06" db="EMBL/GenBank/DDBJ databases">
        <authorList>
            <person name="Broberg M."/>
        </authorList>
    </citation>
    <scope>NUCLEOTIDE SEQUENCE [LARGE SCALE GENOMIC DNA]</scope>
</reference>
<dbReference type="OrthoDB" id="3509362at2759"/>
<dbReference type="Pfam" id="PF00172">
    <property type="entry name" value="Zn_clus"/>
    <property type="match status" value="1"/>
</dbReference>
<dbReference type="PROSITE" id="PS00463">
    <property type="entry name" value="ZN2_CY6_FUNGAL_1"/>
    <property type="match status" value="1"/>
</dbReference>
<feature type="region of interest" description="Disordered" evidence="3">
    <location>
        <begin position="57"/>
        <end position="94"/>
    </location>
</feature>
<dbReference type="Proteomes" id="UP000775872">
    <property type="component" value="Unassembled WGS sequence"/>
</dbReference>
<evidence type="ECO:0000313" key="6">
    <source>
        <dbReference type="Proteomes" id="UP000775872"/>
    </source>
</evidence>
<dbReference type="GO" id="GO:0045944">
    <property type="term" value="P:positive regulation of transcription by RNA polymerase II"/>
    <property type="evidence" value="ECO:0007669"/>
    <property type="project" value="TreeGrafter"/>
</dbReference>
<feature type="domain" description="Zn(2)-C6 fungal-type" evidence="4">
    <location>
        <begin position="10"/>
        <end position="38"/>
    </location>
</feature>
<dbReference type="PROSITE" id="PS50048">
    <property type="entry name" value="ZN2_CY6_FUNGAL_2"/>
    <property type="match status" value="1"/>
</dbReference>
<keyword evidence="6" id="KW-1185">Reference proteome</keyword>
<name>A0A9N9W924_9HYPO</name>